<dbReference type="PROSITE" id="PS00167">
    <property type="entry name" value="TRP_SYNTHASE_ALPHA"/>
    <property type="match status" value="1"/>
</dbReference>
<evidence type="ECO:0000256" key="5">
    <source>
        <dbReference type="ARBA" id="ARBA00022605"/>
    </source>
</evidence>
<sequence length="312" mass="32860">MALCGNVCTKVALHVKQRSGTESKHRSPKKTKALHISCAAATDELRISRVFTDLKAKKQCAFVPFICAGDPDLDTTAAALRALDTAGADVIELGIPYSDPLADGPTIQAAATRALKNDVRVETVLDFVTEITPTLSAPLVLFTYINPILRMGFEPFVEKVAASGVAGLLVPDIPLEETVILQELTKKAGIELVLLSTPTTPDARMRSIVDKTSGFLYLVSVTGVTGMKSTVESRVEALLGGIRAYNSDIPVAVGFGVSNGEQAAQLEEWGADGVIVGSALVRALGEAATPEEGLASMTALAEELRAALPCRD</sequence>
<dbReference type="FunFam" id="3.20.20.70:FF:000037">
    <property type="entry name" value="Tryptophan synthase alpha chain"/>
    <property type="match status" value="1"/>
</dbReference>
<dbReference type="PANTHER" id="PTHR43406:SF1">
    <property type="entry name" value="TRYPTOPHAN SYNTHASE ALPHA CHAIN, CHLOROPLASTIC"/>
    <property type="match status" value="1"/>
</dbReference>
<evidence type="ECO:0000256" key="3">
    <source>
        <dbReference type="ARBA" id="ARBA00011270"/>
    </source>
</evidence>
<evidence type="ECO:0000256" key="2">
    <source>
        <dbReference type="ARBA" id="ARBA00004733"/>
    </source>
</evidence>
<evidence type="ECO:0000313" key="11">
    <source>
        <dbReference type="EMBL" id="KAK3250462.1"/>
    </source>
</evidence>
<protein>
    <recommendedName>
        <fullName evidence="4">tryptophan synthase</fullName>
        <ecNumber evidence="4">4.2.1.20</ecNumber>
    </recommendedName>
</protein>
<dbReference type="PANTHER" id="PTHR43406">
    <property type="entry name" value="TRYPTOPHAN SYNTHASE, ALPHA CHAIN"/>
    <property type="match status" value="1"/>
</dbReference>
<evidence type="ECO:0000256" key="8">
    <source>
        <dbReference type="ARBA" id="ARBA00023239"/>
    </source>
</evidence>
<dbReference type="Pfam" id="PF00290">
    <property type="entry name" value="Trp_syntA"/>
    <property type="match status" value="1"/>
</dbReference>
<dbReference type="EC" id="4.2.1.20" evidence="4"/>
<dbReference type="NCBIfam" id="TIGR00262">
    <property type="entry name" value="trpA"/>
    <property type="match status" value="1"/>
</dbReference>
<dbReference type="Gene3D" id="3.20.20.70">
    <property type="entry name" value="Aldolase class I"/>
    <property type="match status" value="1"/>
</dbReference>
<dbReference type="AlphaFoldDB" id="A0AAE0F3X5"/>
<evidence type="ECO:0000256" key="7">
    <source>
        <dbReference type="ARBA" id="ARBA00023141"/>
    </source>
</evidence>
<keyword evidence="12" id="KW-1185">Reference proteome</keyword>
<dbReference type="SUPFAM" id="SSF51366">
    <property type="entry name" value="Ribulose-phoshate binding barrel"/>
    <property type="match status" value="1"/>
</dbReference>
<organism evidence="11 12">
    <name type="scientific">Cymbomonas tetramitiformis</name>
    <dbReference type="NCBI Taxonomy" id="36881"/>
    <lineage>
        <taxon>Eukaryota</taxon>
        <taxon>Viridiplantae</taxon>
        <taxon>Chlorophyta</taxon>
        <taxon>Pyramimonadophyceae</taxon>
        <taxon>Pyramimonadales</taxon>
        <taxon>Pyramimonadaceae</taxon>
        <taxon>Cymbomonas</taxon>
    </lineage>
</organism>
<keyword evidence="8" id="KW-0456">Lyase</keyword>
<dbReference type="Proteomes" id="UP001190700">
    <property type="component" value="Unassembled WGS sequence"/>
</dbReference>
<evidence type="ECO:0000256" key="6">
    <source>
        <dbReference type="ARBA" id="ARBA00022822"/>
    </source>
</evidence>
<comment type="caution">
    <text evidence="11">The sequence shown here is derived from an EMBL/GenBank/DDBJ whole genome shotgun (WGS) entry which is preliminary data.</text>
</comment>
<comment type="pathway">
    <text evidence="2">Amino-acid biosynthesis; L-tryptophan biosynthesis; L-tryptophan from chorismate: step 5/5.</text>
</comment>
<dbReference type="GO" id="GO:0005829">
    <property type="term" value="C:cytosol"/>
    <property type="evidence" value="ECO:0007669"/>
    <property type="project" value="TreeGrafter"/>
</dbReference>
<keyword evidence="6" id="KW-0822">Tryptophan biosynthesis</keyword>
<dbReference type="EMBL" id="LGRX02026703">
    <property type="protein sequence ID" value="KAK3250462.1"/>
    <property type="molecule type" value="Genomic_DNA"/>
</dbReference>
<dbReference type="InterPro" id="IPR018204">
    <property type="entry name" value="Trp_synthase_alpha_AS"/>
</dbReference>
<comment type="subunit">
    <text evidence="3">Tetramer of two alpha and two beta chains.</text>
</comment>
<name>A0AAE0F3X5_9CHLO</name>
<evidence type="ECO:0000256" key="1">
    <source>
        <dbReference type="ARBA" id="ARBA00003365"/>
    </source>
</evidence>
<dbReference type="GO" id="GO:0004834">
    <property type="term" value="F:tryptophan synthase activity"/>
    <property type="evidence" value="ECO:0007669"/>
    <property type="project" value="UniProtKB-EC"/>
</dbReference>
<keyword evidence="5" id="KW-0028">Amino-acid biosynthesis</keyword>
<accession>A0AAE0F3X5</accession>
<comment type="similarity">
    <text evidence="10">Belongs to the TrpA family.</text>
</comment>
<keyword evidence="7" id="KW-0057">Aromatic amino acid biosynthesis</keyword>
<comment type="catalytic activity">
    <reaction evidence="9">
        <text>(1S,2R)-1-C-(indol-3-yl)glycerol 3-phosphate + L-serine = D-glyceraldehyde 3-phosphate + L-tryptophan + H2O</text>
        <dbReference type="Rhea" id="RHEA:10532"/>
        <dbReference type="ChEBI" id="CHEBI:15377"/>
        <dbReference type="ChEBI" id="CHEBI:33384"/>
        <dbReference type="ChEBI" id="CHEBI:57912"/>
        <dbReference type="ChEBI" id="CHEBI:58866"/>
        <dbReference type="ChEBI" id="CHEBI:59776"/>
        <dbReference type="EC" id="4.2.1.20"/>
    </reaction>
</comment>
<dbReference type="InterPro" id="IPR002028">
    <property type="entry name" value="Trp_synthase_suA"/>
</dbReference>
<dbReference type="CDD" id="cd04724">
    <property type="entry name" value="Tryptophan_synthase_alpha"/>
    <property type="match status" value="1"/>
</dbReference>
<dbReference type="InterPro" id="IPR013785">
    <property type="entry name" value="Aldolase_TIM"/>
</dbReference>
<evidence type="ECO:0000256" key="9">
    <source>
        <dbReference type="ARBA" id="ARBA00049047"/>
    </source>
</evidence>
<reference evidence="11 12" key="1">
    <citation type="journal article" date="2015" name="Genome Biol. Evol.">
        <title>Comparative Genomics of a Bacterivorous Green Alga Reveals Evolutionary Causalities and Consequences of Phago-Mixotrophic Mode of Nutrition.</title>
        <authorList>
            <person name="Burns J.A."/>
            <person name="Paasch A."/>
            <person name="Narechania A."/>
            <person name="Kim E."/>
        </authorList>
    </citation>
    <scope>NUCLEOTIDE SEQUENCE [LARGE SCALE GENOMIC DNA]</scope>
    <source>
        <strain evidence="11 12">PLY_AMNH</strain>
    </source>
</reference>
<evidence type="ECO:0000256" key="10">
    <source>
        <dbReference type="RuleBase" id="RU003662"/>
    </source>
</evidence>
<dbReference type="InterPro" id="IPR011060">
    <property type="entry name" value="RibuloseP-bd_barrel"/>
</dbReference>
<dbReference type="HAMAP" id="MF_00131">
    <property type="entry name" value="Trp_synth_alpha"/>
    <property type="match status" value="1"/>
</dbReference>
<gene>
    <name evidence="11" type="ORF">CYMTET_40166</name>
</gene>
<proteinExistence type="inferred from homology"/>
<evidence type="ECO:0000256" key="4">
    <source>
        <dbReference type="ARBA" id="ARBA00012043"/>
    </source>
</evidence>
<comment type="function">
    <text evidence="1">The alpha subunit is responsible for the aldol cleavage of indoleglycerol phosphate to indole and glyceraldehyde 3-phosphate.</text>
</comment>
<evidence type="ECO:0000313" key="12">
    <source>
        <dbReference type="Proteomes" id="UP001190700"/>
    </source>
</evidence>